<organism evidence="1 2">
    <name type="scientific">Bizionia paragorgiae</name>
    <dbReference type="NCBI Taxonomy" id="283786"/>
    <lineage>
        <taxon>Bacteria</taxon>
        <taxon>Pseudomonadati</taxon>
        <taxon>Bacteroidota</taxon>
        <taxon>Flavobacteriia</taxon>
        <taxon>Flavobacteriales</taxon>
        <taxon>Flavobacteriaceae</taxon>
        <taxon>Bizionia</taxon>
    </lineage>
</organism>
<gene>
    <name evidence="1" type="ORF">SAMN04487990_106170</name>
</gene>
<dbReference type="InterPro" id="IPR036249">
    <property type="entry name" value="Thioredoxin-like_sf"/>
</dbReference>
<dbReference type="SUPFAM" id="SSF52833">
    <property type="entry name" value="Thioredoxin-like"/>
    <property type="match status" value="1"/>
</dbReference>
<sequence length="129" mass="14579">MGIINKLFGGSKEPKEEKVLPWLPLTSEQQLETIEKRSKTKTQVIFKHSTRCGISRMVMNQFVSQYELLAEDLDLYYLDLLNYRAVSNEVGYKFQVLHESPQLLVIKNGAAVAHASHGAINAIDLNGFI</sequence>
<dbReference type="Pfam" id="PF11009">
    <property type="entry name" value="BrxC"/>
    <property type="match status" value="1"/>
</dbReference>
<dbReference type="NCBIfam" id="TIGR04019">
    <property type="entry name" value="B_thiol_YtxJ"/>
    <property type="match status" value="1"/>
</dbReference>
<dbReference type="AlphaFoldDB" id="A0A1H3YER9"/>
<name>A0A1H3YER9_BIZPA</name>
<reference evidence="1 2" key="1">
    <citation type="submission" date="2016-10" db="EMBL/GenBank/DDBJ databases">
        <authorList>
            <person name="de Groot N.N."/>
        </authorList>
    </citation>
    <scope>NUCLEOTIDE SEQUENCE [LARGE SCALE GENOMIC DNA]</scope>
    <source>
        <strain evidence="1 2">DSM 23842</strain>
    </source>
</reference>
<dbReference type="OrthoDB" id="677051at2"/>
<dbReference type="EMBL" id="FNQK01000006">
    <property type="protein sequence ID" value="SEA10110.1"/>
    <property type="molecule type" value="Genomic_DNA"/>
</dbReference>
<evidence type="ECO:0000313" key="1">
    <source>
        <dbReference type="EMBL" id="SEA10110.1"/>
    </source>
</evidence>
<evidence type="ECO:0000313" key="2">
    <source>
        <dbReference type="Proteomes" id="UP000198846"/>
    </source>
</evidence>
<keyword evidence="2" id="KW-1185">Reference proteome</keyword>
<dbReference type="RefSeq" id="WP_092133301.1">
    <property type="nucleotide sequence ID" value="NZ_FNQK01000006.1"/>
</dbReference>
<protein>
    <submittedName>
        <fullName evidence="1">Bacillithiol system protein YtxJ</fullName>
    </submittedName>
</protein>
<dbReference type="STRING" id="283786.SAMN04487990_106170"/>
<dbReference type="Gene3D" id="3.40.30.10">
    <property type="entry name" value="Glutaredoxin"/>
    <property type="match status" value="1"/>
</dbReference>
<dbReference type="Proteomes" id="UP000198846">
    <property type="component" value="Unassembled WGS sequence"/>
</dbReference>
<dbReference type="InterPro" id="IPR022551">
    <property type="entry name" value="BrxC"/>
</dbReference>
<accession>A0A1H3YER9</accession>
<proteinExistence type="predicted"/>